<dbReference type="RefSeq" id="WP_207857884.1">
    <property type="nucleotide sequence ID" value="NZ_UPPP01000083.1"/>
</dbReference>
<sequence length="121" mass="14090">MKDKIVLNNMEFYGFHGVYEYERELGQRFYVDLEMTLDLSTAGETDTLEDTLDYVSVYNKVKNVLENTKFKLLEALVQHIADTVLSFSLVQEVAVRVRKQVMPIPGHFNIVQVEITRERKS</sequence>
<dbReference type="Proteomes" id="UP000277811">
    <property type="component" value="Unassembled WGS sequence"/>
</dbReference>
<reference evidence="8 9" key="1">
    <citation type="submission" date="2018-06" db="EMBL/GenBank/DDBJ databases">
        <authorList>
            <person name="Strepis N."/>
        </authorList>
    </citation>
    <scope>NUCLEOTIDE SEQUENCE [LARGE SCALE GENOMIC DNA]</scope>
    <source>
        <strain evidence="8">LUCI</strain>
    </source>
</reference>
<keyword evidence="5 6" id="KW-0456">Lyase</keyword>
<dbReference type="NCBIfam" id="TIGR00526">
    <property type="entry name" value="folB_dom"/>
    <property type="match status" value="1"/>
</dbReference>
<name>A0A498RDG9_9FIRM</name>
<dbReference type="GO" id="GO:0046656">
    <property type="term" value="P:folic acid biosynthetic process"/>
    <property type="evidence" value="ECO:0007669"/>
    <property type="project" value="UniProtKB-UniRule"/>
</dbReference>
<dbReference type="InterPro" id="IPR006157">
    <property type="entry name" value="FolB_dom"/>
</dbReference>
<dbReference type="Pfam" id="PF02152">
    <property type="entry name" value="FolB"/>
    <property type="match status" value="1"/>
</dbReference>
<evidence type="ECO:0000256" key="1">
    <source>
        <dbReference type="ARBA" id="ARBA00001353"/>
    </source>
</evidence>
<dbReference type="InterPro" id="IPR006156">
    <property type="entry name" value="Dihydroneopterin_aldolase"/>
</dbReference>
<dbReference type="EC" id="4.1.2.25" evidence="6"/>
<dbReference type="EMBL" id="UPPP01000083">
    <property type="protein sequence ID" value="VBB08113.1"/>
    <property type="molecule type" value="Genomic_DNA"/>
</dbReference>
<evidence type="ECO:0000313" key="8">
    <source>
        <dbReference type="EMBL" id="VBB08113.1"/>
    </source>
</evidence>
<gene>
    <name evidence="8" type="ORF">LUCI_3378</name>
</gene>
<evidence type="ECO:0000259" key="7">
    <source>
        <dbReference type="SMART" id="SM00905"/>
    </source>
</evidence>
<feature type="domain" description="Dihydroneopterin aldolase/epimerase" evidence="7">
    <location>
        <begin position="5"/>
        <end position="117"/>
    </location>
</feature>
<proteinExistence type="inferred from homology"/>
<dbReference type="GO" id="GO:0004150">
    <property type="term" value="F:dihydroneopterin aldolase activity"/>
    <property type="evidence" value="ECO:0007669"/>
    <property type="project" value="UniProtKB-UniRule"/>
</dbReference>
<evidence type="ECO:0000256" key="4">
    <source>
        <dbReference type="ARBA" id="ARBA00022909"/>
    </source>
</evidence>
<evidence type="ECO:0000313" key="9">
    <source>
        <dbReference type="Proteomes" id="UP000277811"/>
    </source>
</evidence>
<comment type="pathway">
    <text evidence="2 6">Cofactor biosynthesis; tetrahydrofolate biosynthesis; 2-amino-4-hydroxy-6-hydroxymethyl-7,8-dihydropteridine diphosphate from 7,8-dihydroneopterin triphosphate: step 3/4.</text>
</comment>
<evidence type="ECO:0000256" key="2">
    <source>
        <dbReference type="ARBA" id="ARBA00005013"/>
    </source>
</evidence>
<organism evidence="8 9">
    <name type="scientific">Lucifera butyrica</name>
    <dbReference type="NCBI Taxonomy" id="1351585"/>
    <lineage>
        <taxon>Bacteria</taxon>
        <taxon>Bacillati</taxon>
        <taxon>Bacillota</taxon>
        <taxon>Negativicutes</taxon>
        <taxon>Veillonellales</taxon>
        <taxon>Veillonellaceae</taxon>
        <taxon>Lucifera</taxon>
    </lineage>
</organism>
<dbReference type="Gene3D" id="3.30.1130.10">
    <property type="match status" value="1"/>
</dbReference>
<dbReference type="GO" id="GO:0046654">
    <property type="term" value="P:tetrahydrofolate biosynthetic process"/>
    <property type="evidence" value="ECO:0007669"/>
    <property type="project" value="UniProtKB-UniRule"/>
</dbReference>
<dbReference type="SUPFAM" id="SSF55620">
    <property type="entry name" value="Tetrahydrobiopterin biosynthesis enzymes-like"/>
    <property type="match status" value="1"/>
</dbReference>
<accession>A0A498RDG9</accession>
<comment type="function">
    <text evidence="6">Catalyzes the conversion of 7,8-dihydroneopterin to 6-hydroxymethyl-7,8-dihydropterin.</text>
</comment>
<comment type="similarity">
    <text evidence="3 6">Belongs to the DHNA family.</text>
</comment>
<evidence type="ECO:0000256" key="6">
    <source>
        <dbReference type="RuleBase" id="RU362079"/>
    </source>
</evidence>
<dbReference type="AlphaFoldDB" id="A0A498RDG9"/>
<dbReference type="FunFam" id="3.30.1130.10:FF:000003">
    <property type="entry name" value="7,8-dihydroneopterin aldolase"/>
    <property type="match status" value="1"/>
</dbReference>
<keyword evidence="4 6" id="KW-0289">Folate biosynthesis</keyword>
<dbReference type="NCBIfam" id="TIGR00525">
    <property type="entry name" value="folB"/>
    <property type="match status" value="1"/>
</dbReference>
<dbReference type="PANTHER" id="PTHR42844:SF1">
    <property type="entry name" value="DIHYDRONEOPTERIN ALDOLASE 1-RELATED"/>
    <property type="match status" value="1"/>
</dbReference>
<dbReference type="InterPro" id="IPR043133">
    <property type="entry name" value="GTP-CH-I_C/QueF"/>
</dbReference>
<comment type="catalytic activity">
    <reaction evidence="1 6">
        <text>7,8-dihydroneopterin = 6-hydroxymethyl-7,8-dihydropterin + glycolaldehyde</text>
        <dbReference type="Rhea" id="RHEA:10540"/>
        <dbReference type="ChEBI" id="CHEBI:17001"/>
        <dbReference type="ChEBI" id="CHEBI:17071"/>
        <dbReference type="ChEBI" id="CHEBI:44841"/>
        <dbReference type="EC" id="4.1.2.25"/>
    </reaction>
</comment>
<dbReference type="PANTHER" id="PTHR42844">
    <property type="entry name" value="DIHYDRONEOPTERIN ALDOLASE 1-RELATED"/>
    <property type="match status" value="1"/>
</dbReference>
<dbReference type="CDD" id="cd00534">
    <property type="entry name" value="DHNA_DHNTPE"/>
    <property type="match status" value="1"/>
</dbReference>
<evidence type="ECO:0000256" key="5">
    <source>
        <dbReference type="ARBA" id="ARBA00023239"/>
    </source>
</evidence>
<keyword evidence="9" id="KW-1185">Reference proteome</keyword>
<dbReference type="SMART" id="SM00905">
    <property type="entry name" value="FolB"/>
    <property type="match status" value="1"/>
</dbReference>
<evidence type="ECO:0000256" key="3">
    <source>
        <dbReference type="ARBA" id="ARBA00005708"/>
    </source>
</evidence>
<protein>
    <recommendedName>
        <fullName evidence="6">7,8-dihydroneopterin aldolase</fullName>
        <ecNumber evidence="6">4.1.2.25</ecNumber>
    </recommendedName>
</protein>
<dbReference type="UniPathway" id="UPA00077">
    <property type="reaction ID" value="UER00154"/>
</dbReference>
<dbReference type="GO" id="GO:0005737">
    <property type="term" value="C:cytoplasm"/>
    <property type="evidence" value="ECO:0007669"/>
    <property type="project" value="TreeGrafter"/>
</dbReference>